<dbReference type="SUPFAM" id="SSF50952">
    <property type="entry name" value="Soluble quinoprotein glucose dehydrogenase"/>
    <property type="match status" value="1"/>
</dbReference>
<dbReference type="EMBL" id="BARS01031048">
    <property type="protein sequence ID" value="GAG27659.1"/>
    <property type="molecule type" value="Genomic_DNA"/>
</dbReference>
<dbReference type="InterPro" id="IPR011041">
    <property type="entry name" value="Quinoprot_gluc/sorb_DH_b-prop"/>
</dbReference>
<dbReference type="PROSITE" id="PS00018">
    <property type="entry name" value="EF_HAND_1"/>
    <property type="match status" value="1"/>
</dbReference>
<accession>X0W9P0</accession>
<name>X0W9P0_9ZZZZ</name>
<organism evidence="1">
    <name type="scientific">marine sediment metagenome</name>
    <dbReference type="NCBI Taxonomy" id="412755"/>
    <lineage>
        <taxon>unclassified sequences</taxon>
        <taxon>metagenomes</taxon>
        <taxon>ecological metagenomes</taxon>
    </lineage>
</organism>
<dbReference type="InterPro" id="IPR018247">
    <property type="entry name" value="EF_Hand_1_Ca_BS"/>
</dbReference>
<evidence type="ECO:0000313" key="1">
    <source>
        <dbReference type="EMBL" id="GAG27659.1"/>
    </source>
</evidence>
<proteinExistence type="predicted"/>
<dbReference type="AlphaFoldDB" id="X0W9P0"/>
<reference evidence="1" key="1">
    <citation type="journal article" date="2014" name="Front. Microbiol.">
        <title>High frequency of phylogenetically diverse reductive dehalogenase-homologous genes in deep subseafloor sedimentary metagenomes.</title>
        <authorList>
            <person name="Kawai M."/>
            <person name="Futagami T."/>
            <person name="Toyoda A."/>
            <person name="Takaki Y."/>
            <person name="Nishi S."/>
            <person name="Hori S."/>
            <person name="Arai W."/>
            <person name="Tsubouchi T."/>
            <person name="Morono Y."/>
            <person name="Uchiyama I."/>
            <person name="Ito T."/>
            <person name="Fujiyama A."/>
            <person name="Inagaki F."/>
            <person name="Takami H."/>
        </authorList>
    </citation>
    <scope>NUCLEOTIDE SEQUENCE</scope>
    <source>
        <strain evidence="1">Expedition CK06-06</strain>
    </source>
</reference>
<comment type="caution">
    <text evidence="1">The sequence shown here is derived from an EMBL/GenBank/DDBJ whole genome shotgun (WGS) entry which is preliminary data.</text>
</comment>
<feature type="non-terminal residue" evidence="1">
    <location>
        <position position="1"/>
    </location>
</feature>
<gene>
    <name evidence="1" type="ORF">S01H1_48350</name>
</gene>
<sequence length="240" mass="25885">NCYANNSDILRVYDSNGQVIKRCELQNLGIYAPIGLCCSSFDNSRLYLASSASPVGQPDADSTSLYIISKEDLIQSPGDPNVQAVDINGMGHITDITEDPLTGTLWVVGFTEPSYISMLPGDLSIMPQFYQPYLANVPYDSSTVEAVYLSDSDPNNDLGLPMSIVWSVTQEKCSGADLDESGDVDFTDLAMLAQYWLDDNCAGSNNCGGADLQPEDSPDGDVDIADLAVFAHHWLDTGCN</sequence>
<protein>
    <recommendedName>
        <fullName evidence="2">Dockerin domain-containing protein</fullName>
    </recommendedName>
</protein>
<evidence type="ECO:0008006" key="2">
    <source>
        <dbReference type="Google" id="ProtNLM"/>
    </source>
</evidence>